<dbReference type="Pfam" id="PF02365">
    <property type="entry name" value="NAM"/>
    <property type="match status" value="1"/>
</dbReference>
<sequence>MPSAIGGSSSRRLPNLPAGFRFHPTDEELIVHYLMNQAAAVPCPVPIIAEVNIYACNPWDLPAKALFGENEWYFFSPRDRKYPNGARPNRAAGSGYWKATGTDKPILSSSAPGTNGSGDLRVGVKKALVFYSGKPPRGAKTDWIMHEYRLTAASGKSTTSSKHRVGASSMRLDDWVLCRIYKKSNDFQVSDQEEQDGGSSTVEEDSALTTNTNTTTALVSSSSPNYPKPSPPPEEKPFDHDQFRQTAMAMMTKSCSLTDLFNTIDCSALSHMLLLDAPAAEPEPHQQQSPLIYPATTTAAQTLNYNNNLNNGHVSNNFPFVDATSSDHNNNNNGLKRKRTMAMGGGAGAESFDDGSNNNSFSNKKLKLLLPSDSRSGGGHYFAAGSTSSSSSYYCNQQRQLADTTTSNGAFQFQYSSSLLSGGNPFLSHHQMLLSSHVEMQ</sequence>
<evidence type="ECO:0000256" key="5">
    <source>
        <dbReference type="ARBA" id="ARBA00023242"/>
    </source>
</evidence>
<dbReference type="Gene3D" id="2.170.150.80">
    <property type="entry name" value="NAC domain"/>
    <property type="match status" value="1"/>
</dbReference>
<evidence type="ECO:0000313" key="9">
    <source>
        <dbReference type="Proteomes" id="UP001341281"/>
    </source>
</evidence>
<dbReference type="EMBL" id="CP144752">
    <property type="protein sequence ID" value="WVZ88191.1"/>
    <property type="molecule type" value="Genomic_DNA"/>
</dbReference>
<keyword evidence="4" id="KW-0804">Transcription</keyword>
<protein>
    <recommendedName>
        <fullName evidence="7">NAC domain-containing protein</fullName>
    </recommendedName>
</protein>
<comment type="subcellular location">
    <subcellularLocation>
        <location evidence="1">Nucleus</location>
    </subcellularLocation>
</comment>
<dbReference type="InterPro" id="IPR036093">
    <property type="entry name" value="NAC_dom_sf"/>
</dbReference>
<feature type="region of interest" description="Disordered" evidence="6">
    <location>
        <begin position="188"/>
        <end position="239"/>
    </location>
</feature>
<keyword evidence="9" id="KW-1185">Reference proteome</keyword>
<evidence type="ECO:0000256" key="2">
    <source>
        <dbReference type="ARBA" id="ARBA00023015"/>
    </source>
</evidence>
<feature type="domain" description="NAC" evidence="7">
    <location>
        <begin position="16"/>
        <end position="183"/>
    </location>
</feature>
<organism evidence="8 9">
    <name type="scientific">Paspalum notatum var. saurae</name>
    <dbReference type="NCBI Taxonomy" id="547442"/>
    <lineage>
        <taxon>Eukaryota</taxon>
        <taxon>Viridiplantae</taxon>
        <taxon>Streptophyta</taxon>
        <taxon>Embryophyta</taxon>
        <taxon>Tracheophyta</taxon>
        <taxon>Spermatophyta</taxon>
        <taxon>Magnoliopsida</taxon>
        <taxon>Liliopsida</taxon>
        <taxon>Poales</taxon>
        <taxon>Poaceae</taxon>
        <taxon>PACMAD clade</taxon>
        <taxon>Panicoideae</taxon>
        <taxon>Andropogonodae</taxon>
        <taxon>Paspaleae</taxon>
        <taxon>Paspalinae</taxon>
        <taxon>Paspalum</taxon>
    </lineage>
</organism>
<dbReference type="PANTHER" id="PTHR31719">
    <property type="entry name" value="NAC TRANSCRIPTION FACTOR 56"/>
    <property type="match status" value="1"/>
</dbReference>
<dbReference type="SUPFAM" id="SSF101941">
    <property type="entry name" value="NAC domain"/>
    <property type="match status" value="1"/>
</dbReference>
<keyword evidence="2" id="KW-0805">Transcription regulation</keyword>
<name>A0AAQ3X797_PASNO</name>
<dbReference type="FunFam" id="2.170.150.80:FF:000008">
    <property type="entry name" value="NAC domain-containing protein 72-like"/>
    <property type="match status" value="1"/>
</dbReference>
<evidence type="ECO:0000256" key="1">
    <source>
        <dbReference type="ARBA" id="ARBA00004123"/>
    </source>
</evidence>
<feature type="compositionally biased region" description="Acidic residues" evidence="6">
    <location>
        <begin position="191"/>
        <end position="206"/>
    </location>
</feature>
<reference evidence="8 9" key="1">
    <citation type="submission" date="2024-02" db="EMBL/GenBank/DDBJ databases">
        <title>High-quality chromosome-scale genome assembly of Pensacola bahiagrass (Paspalum notatum Flugge var. saurae).</title>
        <authorList>
            <person name="Vega J.M."/>
            <person name="Podio M."/>
            <person name="Orjuela J."/>
            <person name="Siena L.A."/>
            <person name="Pessino S.C."/>
            <person name="Combes M.C."/>
            <person name="Mariac C."/>
            <person name="Albertini E."/>
            <person name="Pupilli F."/>
            <person name="Ortiz J.P.A."/>
            <person name="Leblanc O."/>
        </authorList>
    </citation>
    <scope>NUCLEOTIDE SEQUENCE [LARGE SCALE GENOMIC DNA]</scope>
    <source>
        <strain evidence="8">R1</strain>
        <tissue evidence="8">Leaf</tissue>
    </source>
</reference>
<evidence type="ECO:0000259" key="7">
    <source>
        <dbReference type="PROSITE" id="PS51005"/>
    </source>
</evidence>
<gene>
    <name evidence="8" type="ORF">U9M48_034738</name>
</gene>
<keyword evidence="5" id="KW-0539">Nucleus</keyword>
<dbReference type="Proteomes" id="UP001341281">
    <property type="component" value="Chromosome 08"/>
</dbReference>
<dbReference type="PROSITE" id="PS51005">
    <property type="entry name" value="NAC"/>
    <property type="match status" value="1"/>
</dbReference>
<dbReference type="GO" id="GO:0005634">
    <property type="term" value="C:nucleus"/>
    <property type="evidence" value="ECO:0007669"/>
    <property type="project" value="UniProtKB-SubCell"/>
</dbReference>
<evidence type="ECO:0000313" key="8">
    <source>
        <dbReference type="EMBL" id="WVZ88191.1"/>
    </source>
</evidence>
<proteinExistence type="predicted"/>
<evidence type="ECO:0000256" key="3">
    <source>
        <dbReference type="ARBA" id="ARBA00023125"/>
    </source>
</evidence>
<dbReference type="GO" id="GO:0006355">
    <property type="term" value="P:regulation of DNA-templated transcription"/>
    <property type="evidence" value="ECO:0007669"/>
    <property type="project" value="InterPro"/>
</dbReference>
<dbReference type="InterPro" id="IPR003441">
    <property type="entry name" value="NAC-dom"/>
</dbReference>
<feature type="compositionally biased region" description="Low complexity" evidence="6">
    <location>
        <begin position="207"/>
        <end position="225"/>
    </location>
</feature>
<evidence type="ECO:0000256" key="4">
    <source>
        <dbReference type="ARBA" id="ARBA00023163"/>
    </source>
</evidence>
<accession>A0AAQ3X797</accession>
<dbReference type="GO" id="GO:0003677">
    <property type="term" value="F:DNA binding"/>
    <property type="evidence" value="ECO:0007669"/>
    <property type="project" value="UniProtKB-KW"/>
</dbReference>
<evidence type="ECO:0000256" key="6">
    <source>
        <dbReference type="SAM" id="MobiDB-lite"/>
    </source>
</evidence>
<dbReference type="PANTHER" id="PTHR31719:SF208">
    <property type="entry name" value="OS11G0126900 PROTEIN"/>
    <property type="match status" value="1"/>
</dbReference>
<keyword evidence="3" id="KW-0238">DNA-binding</keyword>
<dbReference type="AlphaFoldDB" id="A0AAQ3X797"/>